<protein>
    <submittedName>
        <fullName evidence="1">DUF5065 domain-containing protein</fullName>
    </submittedName>
</protein>
<reference evidence="1 2" key="1">
    <citation type="submission" date="2017-09" db="EMBL/GenBank/DDBJ databases">
        <title>Large-scale bioinformatics analysis of Bacillus genomes uncovers conserved roles of natural products in bacterial physiology.</title>
        <authorList>
            <consortium name="Agbiome Team Llc"/>
            <person name="Bleich R.M."/>
            <person name="Grubbs K.J."/>
            <person name="Santa Maria K.C."/>
            <person name="Allen S.E."/>
            <person name="Farag S."/>
            <person name="Shank E.A."/>
            <person name="Bowers A."/>
        </authorList>
    </citation>
    <scope>NUCLEOTIDE SEQUENCE [LARGE SCALE GENOMIC DNA]</scope>
    <source>
        <strain evidence="1 2">AFS060060</strain>
    </source>
</reference>
<proteinExistence type="predicted"/>
<dbReference type="EMBL" id="NVDU01000021">
    <property type="protein sequence ID" value="PFV32018.1"/>
    <property type="molecule type" value="Genomic_DNA"/>
</dbReference>
<organism evidence="1 2">
    <name type="scientific">Bacillus thuringiensis</name>
    <dbReference type="NCBI Taxonomy" id="1428"/>
    <lineage>
        <taxon>Bacteria</taxon>
        <taxon>Bacillati</taxon>
        <taxon>Bacillota</taxon>
        <taxon>Bacilli</taxon>
        <taxon>Bacillales</taxon>
        <taxon>Bacillaceae</taxon>
        <taxon>Bacillus</taxon>
        <taxon>Bacillus cereus group</taxon>
    </lineage>
</organism>
<accession>A0A9X7GE68</accession>
<gene>
    <name evidence="1" type="ORF">COK99_11755</name>
</gene>
<dbReference type="Proteomes" id="UP000223366">
    <property type="component" value="Unassembled WGS sequence"/>
</dbReference>
<comment type="caution">
    <text evidence="1">The sequence shown here is derived from an EMBL/GenBank/DDBJ whole genome shotgun (WGS) entry which is preliminary data.</text>
</comment>
<dbReference type="Gene3D" id="2.60.40.3720">
    <property type="match status" value="1"/>
</dbReference>
<sequence length="75" mass="8604">MLSSSSSLYINLIMIGDLESSMESTYQPDWKIGNLITSDTFYLTQHFGAQMKIFKVHTNGTLERFQTIEPEPELK</sequence>
<evidence type="ECO:0000313" key="1">
    <source>
        <dbReference type="EMBL" id="PFV32018.1"/>
    </source>
</evidence>
<name>A0A9X7GE68_BACTU</name>
<dbReference type="AlphaFoldDB" id="A0A9X7GE68"/>
<evidence type="ECO:0000313" key="2">
    <source>
        <dbReference type="Proteomes" id="UP000223366"/>
    </source>
</evidence>